<proteinExistence type="inferred from homology"/>
<dbReference type="RefSeq" id="WP_012609068.1">
    <property type="nucleotide sequence ID" value="NC_011766.1"/>
</dbReference>
<dbReference type="SUPFAM" id="SSF51735">
    <property type="entry name" value="NAD(P)-binding Rossmann-fold domains"/>
    <property type="match status" value="1"/>
</dbReference>
<dbReference type="PANTHER" id="PTHR42879">
    <property type="entry name" value="3-OXOACYL-(ACYL-CARRIER-PROTEIN) REDUCTASE"/>
    <property type="match status" value="1"/>
</dbReference>
<protein>
    <submittedName>
        <fullName evidence="2">Short-chain dehydrogenase/reductase SDR</fullName>
    </submittedName>
</protein>
<evidence type="ECO:0000256" key="1">
    <source>
        <dbReference type="ARBA" id="ARBA00006484"/>
    </source>
</evidence>
<evidence type="ECO:0000313" key="2">
    <source>
        <dbReference type="EMBL" id="ACL11727.1"/>
    </source>
</evidence>
<dbReference type="PANTHER" id="PTHR42879:SF6">
    <property type="entry name" value="NADPH-DEPENDENT REDUCTASE BACG"/>
    <property type="match status" value="1"/>
</dbReference>
<reference evidence="2 3" key="1">
    <citation type="journal article" date="2009" name="J. Bacteriol.">
        <title>Complete genome sequence of the anaerobic, protein-degrading hyperthermophilic crenarchaeon Desulfurococcus kamchatkensis.</title>
        <authorList>
            <person name="Ravin N.V."/>
            <person name="Mardanov A.V."/>
            <person name="Beletsky A.V."/>
            <person name="Kublanov I.V."/>
            <person name="Kolganova T.V."/>
            <person name="Lebedinsky A.V."/>
            <person name="Chernyh N.A."/>
            <person name="Bonch-Osmolovskaya E.A."/>
            <person name="Skryabin K.G."/>
        </authorList>
    </citation>
    <scope>NUCLEOTIDE SEQUENCE [LARGE SCALE GENOMIC DNA]</scope>
    <source>
        <strain evidence="3">DSM 18924 / JCM 16383 / VKM B-2413 / 1221n</strain>
    </source>
</reference>
<dbReference type="InterPro" id="IPR050259">
    <property type="entry name" value="SDR"/>
</dbReference>
<dbReference type="STRING" id="490899.DKAM_1401"/>
<dbReference type="InterPro" id="IPR036291">
    <property type="entry name" value="NAD(P)-bd_dom_sf"/>
</dbReference>
<dbReference type="GeneID" id="7171675"/>
<dbReference type="HOGENOM" id="CLU_010194_1_2_2"/>
<gene>
    <name evidence="2" type="ordered locus">DKAM_1401</name>
</gene>
<name>B8D6J6_DESA1</name>
<dbReference type="AlphaFoldDB" id="B8D6J6"/>
<evidence type="ECO:0000313" key="3">
    <source>
        <dbReference type="Proteomes" id="UP000006903"/>
    </source>
</evidence>
<dbReference type="Gene3D" id="3.40.50.720">
    <property type="entry name" value="NAD(P)-binding Rossmann-like Domain"/>
    <property type="match status" value="1"/>
</dbReference>
<comment type="similarity">
    <text evidence="1">Belongs to the short-chain dehydrogenases/reductases (SDR) family.</text>
</comment>
<dbReference type="PRINTS" id="PR00081">
    <property type="entry name" value="GDHRDH"/>
</dbReference>
<accession>B8D6J6</accession>
<dbReference type="KEGG" id="dka:DKAM_1401"/>
<organism evidence="2 3">
    <name type="scientific">Desulfurococcus amylolyticus (strain DSM 18924 / JCM 16383 / VKM B-2413 / 1221n)</name>
    <name type="common">Desulfurococcus kamchatkensis</name>
    <dbReference type="NCBI Taxonomy" id="490899"/>
    <lineage>
        <taxon>Archaea</taxon>
        <taxon>Thermoproteota</taxon>
        <taxon>Thermoprotei</taxon>
        <taxon>Desulfurococcales</taxon>
        <taxon>Desulfurococcaceae</taxon>
        <taxon>Desulfurococcus</taxon>
    </lineage>
</organism>
<dbReference type="Pfam" id="PF13561">
    <property type="entry name" value="adh_short_C2"/>
    <property type="match status" value="1"/>
</dbReference>
<dbReference type="EMBL" id="CP001140">
    <property type="protein sequence ID" value="ACL11727.1"/>
    <property type="molecule type" value="Genomic_DNA"/>
</dbReference>
<dbReference type="InterPro" id="IPR002347">
    <property type="entry name" value="SDR_fam"/>
</dbReference>
<sequence length="262" mass="28948">MGIVEGLRVLVTASTRGLGRGAAEALLEEGAKVVINGRSRDNVEKTLGELKSRFGDRVHGVAADLTVRGDVYRLVDEAVKFLGGLDSIIYITGPPRPGTFQEIREDEWEYNARLLVFNAIWIVNASLPYLRKSSNPSIIFSTSLAVKEPIDILALSNVLRLSIHGLVKTLAKELGREGIRVNAVMPGYIETDRIRKLIEDRARRGNKSYEEAYREFVSDIPLGRLGSPIEYGRVIVFLASRYASYLNGVSIPIDGGLMKSIF</sequence>
<dbReference type="Proteomes" id="UP000006903">
    <property type="component" value="Chromosome"/>
</dbReference>
<dbReference type="eggNOG" id="arCOG01259">
    <property type="taxonomic scope" value="Archaea"/>
</dbReference>
<dbReference type="CDD" id="cd05344">
    <property type="entry name" value="BKR_like_SDR_like"/>
    <property type="match status" value="1"/>
</dbReference>